<gene>
    <name evidence="2" type="ORF">RCA23_c18550</name>
</gene>
<sequence length="82" mass="9487">MKAQNIDDLWKRDEIDSPCIKLCSIHPVERICIGCYRSIEEIGSWSQLSPEQRREIMAELPQRAPRVQKRRGGRASRLPNLG</sequence>
<name>A0AAN0VIQ7_9RHOB</name>
<dbReference type="PANTHER" id="PTHR35175">
    <property type="entry name" value="DUF1289 DOMAIN-CONTAINING PROTEIN"/>
    <property type="match status" value="1"/>
</dbReference>
<organism evidence="2 3">
    <name type="scientific">Planktomarina temperata RCA23</name>
    <dbReference type="NCBI Taxonomy" id="666509"/>
    <lineage>
        <taxon>Bacteria</taxon>
        <taxon>Pseudomonadati</taxon>
        <taxon>Pseudomonadota</taxon>
        <taxon>Alphaproteobacteria</taxon>
        <taxon>Rhodobacterales</taxon>
        <taxon>Paracoccaceae</taxon>
        <taxon>Planktomarina</taxon>
    </lineage>
</organism>
<feature type="region of interest" description="Disordered" evidence="1">
    <location>
        <begin position="59"/>
        <end position="82"/>
    </location>
</feature>
<evidence type="ECO:0000313" key="2">
    <source>
        <dbReference type="EMBL" id="AII87386.1"/>
    </source>
</evidence>
<proteinExistence type="predicted"/>
<dbReference type="PANTHER" id="PTHR35175:SF2">
    <property type="entry name" value="DUF1289 DOMAIN-CONTAINING PROTEIN"/>
    <property type="match status" value="1"/>
</dbReference>
<dbReference type="Pfam" id="PF06945">
    <property type="entry name" value="DUF1289"/>
    <property type="match status" value="1"/>
</dbReference>
<evidence type="ECO:0000256" key="1">
    <source>
        <dbReference type="SAM" id="MobiDB-lite"/>
    </source>
</evidence>
<reference evidence="2 3" key="1">
    <citation type="journal article" date="2014" name="ISME J.">
        <title>Adaptation of an abundant Roseobacter RCA organism to pelagic systems revealed by genomic and transcriptomic analyses.</title>
        <authorList>
            <person name="Voget S."/>
            <person name="Wemheuer B."/>
            <person name="Brinkhoff T."/>
            <person name="Vollmers J."/>
            <person name="Dietrich S."/>
            <person name="Giebel H.A."/>
            <person name="Beardsley C."/>
            <person name="Sardemann C."/>
            <person name="Bakenhus I."/>
            <person name="Billerbeck S."/>
            <person name="Daniel R."/>
            <person name="Simon M."/>
        </authorList>
    </citation>
    <scope>NUCLEOTIDE SEQUENCE [LARGE SCALE GENOMIC DNA]</scope>
    <source>
        <strain evidence="2 3">RCA23</strain>
    </source>
</reference>
<protein>
    <recommendedName>
        <fullName evidence="4">DUF1289 domain-containing protein</fullName>
    </recommendedName>
</protein>
<dbReference type="EMBL" id="CP003984">
    <property type="protein sequence ID" value="AII87386.1"/>
    <property type="molecule type" value="Genomic_DNA"/>
</dbReference>
<dbReference type="RefSeq" id="WP_044050113.1">
    <property type="nucleotide sequence ID" value="NZ_CP003984.1"/>
</dbReference>
<evidence type="ECO:0000313" key="3">
    <source>
        <dbReference type="Proteomes" id="UP000028680"/>
    </source>
</evidence>
<accession>A0AAN0VIQ7</accession>
<keyword evidence="3" id="KW-1185">Reference proteome</keyword>
<dbReference type="Proteomes" id="UP000028680">
    <property type="component" value="Chromosome"/>
</dbReference>
<dbReference type="InterPro" id="IPR010710">
    <property type="entry name" value="DUF1289"/>
</dbReference>
<evidence type="ECO:0008006" key="4">
    <source>
        <dbReference type="Google" id="ProtNLM"/>
    </source>
</evidence>
<dbReference type="AlphaFoldDB" id="A0AAN0VIQ7"/>
<dbReference type="KEGG" id="ptp:RCA23_c18550"/>